<evidence type="ECO:0000259" key="6">
    <source>
        <dbReference type="Pfam" id="PF04357"/>
    </source>
</evidence>
<dbReference type="Pfam" id="PF04357">
    <property type="entry name" value="TamB"/>
    <property type="match status" value="1"/>
</dbReference>
<evidence type="ECO:0000313" key="8">
    <source>
        <dbReference type="Proteomes" id="UP001597375"/>
    </source>
</evidence>
<dbReference type="RefSeq" id="WP_386820640.1">
    <property type="nucleotide sequence ID" value="NZ_JBHUIT010000027.1"/>
</dbReference>
<protein>
    <submittedName>
        <fullName evidence="7">Translocation/assembly module TamB domain-containing protein</fullName>
    </submittedName>
</protein>
<sequence>MADQNEHDKDPELKKRPGCLFRLVRAFFVFLLLLTALLTWFNGPGMRWLGPKIAQHFMGKTDFSGSFRLNGTLLGGIEVYDLDLVSPGSLERLVIDRLQTDYRFREVIKGKIRSISGEGVHVDLRLIEKEKEESQPIDFAQLGKTLNNLREKIVPVNIDLEDMSVSVKKDGELIVGIEESGLSHEVNDDLIELNIGRITDAAGRSLEPQDSKIVWDPGKLTIDRLDVLPIVGINNLEILLPEDGDIAATGNIRLDEAVLRLDIGSGIKDVRLDLAEGAVDFDNVRESFGLESLPLSGRLTSLALELQKVFPEWQEAVGSAELFVEGFSFGDWGAPELALGARLNDGDISAKLTGRALETGFSITANTAFERSKLESEGFLLGTVDGDLSIERVALLLGELNNKLELGQDFAEFPQSDLGGNWVVKFKDGVFDSVITDLLLNPSEEKIAPITLRASYQKDLLKITELATRGLSISGEYDIAGKTYQMNERMTEFNTESIAPWLNGSGIVLPGDGVFSMEWNGTGDLGEKTHTGEVRNFSGLWQWDEIEGEPVRAPIGLEFDADYAWPERVAIENLVADTEGQQVTLDAVLAEDFLTLEKFSWANGEDEIATGAGRLPVPEDFSRFKEFLANDSRPLDLEIHTKTLPLTLFRPWVKGLEQIDERANARLDLTIAGSLAEPVVEAQLDIKDISTPERSEIPPTDLEVEMSAADGVAKISAEAIAKDYAPAVLKAEMPFLPKQWAEDPESLQSSEISGKLDFPRLDLSRFIALVPGAKRLDGVITGDMTIAGTLGEPAIDGNIKLSGGTLHMKSETVPDINGINLNADANLERLELEGSVSDIEGGTLRLESTVQLKNEAGEGLGDIEVSIRGEGLPLVRNDFLLMRANADLSLSGTLANARLTVEVGIVDSVFYKDMDLIPIGKPFLEPSAASLPKVDTPSNPGSAVPSPFDDWTIDIAVRTIDPILIRGNLGTGSVNVGLRLEGTLGDPRPNGKVRIEDAVARLPFSTLSIRQGFLTFTPSTGFDPILEIRGFAEPRPYQVEVYAYGRASDPQLLLTSQPPLPENEIMTLLATGTTAEGLEDSQAASSRTTQLLIEELRRGRFLFGKQLRPVLGLLDNVDFSLAEEDPYDSDSYTSATLKISEKWFISAGFSEDGDQRALATWRLRFR</sequence>
<evidence type="ECO:0000256" key="2">
    <source>
        <dbReference type="ARBA" id="ARBA00022692"/>
    </source>
</evidence>
<keyword evidence="4 5" id="KW-0472">Membrane</keyword>
<accession>A0ABW5DBT2</accession>
<keyword evidence="3 5" id="KW-1133">Transmembrane helix</keyword>
<keyword evidence="8" id="KW-1185">Reference proteome</keyword>
<evidence type="ECO:0000313" key="7">
    <source>
        <dbReference type="EMBL" id="MFD2257354.1"/>
    </source>
</evidence>
<organism evidence="7 8">
    <name type="scientific">Luteolibacter algae</name>
    <dbReference type="NCBI Taxonomy" id="454151"/>
    <lineage>
        <taxon>Bacteria</taxon>
        <taxon>Pseudomonadati</taxon>
        <taxon>Verrucomicrobiota</taxon>
        <taxon>Verrucomicrobiia</taxon>
        <taxon>Verrucomicrobiales</taxon>
        <taxon>Verrucomicrobiaceae</taxon>
        <taxon>Luteolibacter</taxon>
    </lineage>
</organism>
<comment type="caution">
    <text evidence="7">The sequence shown here is derived from an EMBL/GenBank/DDBJ whole genome shotgun (WGS) entry which is preliminary data.</text>
</comment>
<dbReference type="InterPro" id="IPR007452">
    <property type="entry name" value="TamB_C"/>
</dbReference>
<evidence type="ECO:0000256" key="1">
    <source>
        <dbReference type="ARBA" id="ARBA00004167"/>
    </source>
</evidence>
<reference evidence="8" key="1">
    <citation type="journal article" date="2019" name="Int. J. Syst. Evol. Microbiol.">
        <title>The Global Catalogue of Microorganisms (GCM) 10K type strain sequencing project: providing services to taxonomists for standard genome sequencing and annotation.</title>
        <authorList>
            <consortium name="The Broad Institute Genomics Platform"/>
            <consortium name="The Broad Institute Genome Sequencing Center for Infectious Disease"/>
            <person name="Wu L."/>
            <person name="Ma J."/>
        </authorList>
    </citation>
    <scope>NUCLEOTIDE SEQUENCE [LARGE SCALE GENOMIC DNA]</scope>
    <source>
        <strain evidence="8">CGMCC 4.7106</strain>
    </source>
</reference>
<proteinExistence type="predicted"/>
<comment type="subcellular location">
    <subcellularLocation>
        <location evidence="1">Membrane</location>
        <topology evidence="1">Single-pass membrane protein</topology>
    </subcellularLocation>
</comment>
<feature type="transmembrane region" description="Helical" evidence="5">
    <location>
        <begin position="20"/>
        <end position="41"/>
    </location>
</feature>
<dbReference type="EMBL" id="JBHUIT010000027">
    <property type="protein sequence ID" value="MFD2257354.1"/>
    <property type="molecule type" value="Genomic_DNA"/>
</dbReference>
<name>A0ABW5DBT2_9BACT</name>
<dbReference type="PANTHER" id="PTHR36985">
    <property type="entry name" value="TRANSLOCATION AND ASSEMBLY MODULE SUBUNIT TAMB"/>
    <property type="match status" value="1"/>
</dbReference>
<evidence type="ECO:0000256" key="4">
    <source>
        <dbReference type="ARBA" id="ARBA00023136"/>
    </source>
</evidence>
<feature type="domain" description="Translocation and assembly module TamB C-terminal" evidence="6">
    <location>
        <begin position="839"/>
        <end position="1165"/>
    </location>
</feature>
<dbReference type="PANTHER" id="PTHR36985:SF1">
    <property type="entry name" value="TRANSLOCATION AND ASSEMBLY MODULE SUBUNIT TAMB"/>
    <property type="match status" value="1"/>
</dbReference>
<keyword evidence="2 5" id="KW-0812">Transmembrane</keyword>
<evidence type="ECO:0000256" key="3">
    <source>
        <dbReference type="ARBA" id="ARBA00022989"/>
    </source>
</evidence>
<dbReference type="Proteomes" id="UP001597375">
    <property type="component" value="Unassembled WGS sequence"/>
</dbReference>
<gene>
    <name evidence="7" type="ORF">ACFSSA_11775</name>
</gene>
<evidence type="ECO:0000256" key="5">
    <source>
        <dbReference type="SAM" id="Phobius"/>
    </source>
</evidence>